<reference evidence="2 3" key="1">
    <citation type="submission" date="2018-01" db="EMBL/GenBank/DDBJ databases">
        <title>Genome sequence of Iodobacter sp. strain PCH194 isolated from Indian Trans-Himalaya.</title>
        <authorList>
            <person name="Kumar V."/>
            <person name="Thakur V."/>
            <person name="Kumar S."/>
            <person name="Singh D."/>
        </authorList>
    </citation>
    <scope>NUCLEOTIDE SEQUENCE [LARGE SCALE GENOMIC DNA]</scope>
    <source>
        <strain evidence="2 3">PCH194</strain>
    </source>
</reference>
<dbReference type="SUPFAM" id="SSF52091">
    <property type="entry name" value="SpoIIaa-like"/>
    <property type="match status" value="1"/>
</dbReference>
<dbReference type="InterPro" id="IPR058548">
    <property type="entry name" value="MlaB-like_STAS"/>
</dbReference>
<dbReference type="KEGG" id="ifl:C1H71_09415"/>
<proteinExistence type="predicted"/>
<accession>A0A7G3G9J7</accession>
<dbReference type="InterPro" id="IPR036513">
    <property type="entry name" value="STAS_dom_sf"/>
</dbReference>
<dbReference type="EMBL" id="CP025781">
    <property type="protein sequence ID" value="QBC43743.1"/>
    <property type="molecule type" value="Genomic_DNA"/>
</dbReference>
<gene>
    <name evidence="2" type="ORF">C1H71_09415</name>
</gene>
<dbReference type="RefSeq" id="WP_130106316.1">
    <property type="nucleotide sequence ID" value="NZ_CP025781.1"/>
</dbReference>
<dbReference type="Pfam" id="PF13466">
    <property type="entry name" value="STAS_2"/>
    <property type="match status" value="1"/>
</dbReference>
<dbReference type="Proteomes" id="UP000515917">
    <property type="component" value="Chromosome"/>
</dbReference>
<name>A0A7G3G9J7_9NEIS</name>
<dbReference type="CDD" id="cd07043">
    <property type="entry name" value="STAS_anti-anti-sigma_factors"/>
    <property type="match status" value="1"/>
</dbReference>
<keyword evidence="3" id="KW-1185">Reference proteome</keyword>
<feature type="domain" description="STAS" evidence="1">
    <location>
        <begin position="1"/>
        <end position="88"/>
    </location>
</feature>
<sequence>MNVFQASGKFTLDTAVAQLATLPTLSQGERLEVNLSQISAADSSAVAVLLYWLRNARKQGAELCFSELPEGLAGLIRLYDVSAILPLK</sequence>
<dbReference type="Gene3D" id="3.30.750.24">
    <property type="entry name" value="STAS domain"/>
    <property type="match status" value="1"/>
</dbReference>
<evidence type="ECO:0000313" key="2">
    <source>
        <dbReference type="EMBL" id="QBC43743.1"/>
    </source>
</evidence>
<protein>
    <submittedName>
        <fullName evidence="2">NTP-binding protein</fullName>
    </submittedName>
</protein>
<dbReference type="PROSITE" id="PS50801">
    <property type="entry name" value="STAS"/>
    <property type="match status" value="1"/>
</dbReference>
<dbReference type="InterPro" id="IPR002645">
    <property type="entry name" value="STAS_dom"/>
</dbReference>
<dbReference type="AlphaFoldDB" id="A0A7G3G9J7"/>
<organism evidence="2 3">
    <name type="scientific">Iodobacter fluviatilis</name>
    <dbReference type="NCBI Taxonomy" id="537"/>
    <lineage>
        <taxon>Bacteria</taxon>
        <taxon>Pseudomonadati</taxon>
        <taxon>Pseudomonadota</taxon>
        <taxon>Betaproteobacteria</taxon>
        <taxon>Neisseriales</taxon>
        <taxon>Chitinibacteraceae</taxon>
        <taxon>Iodobacter</taxon>
    </lineage>
</organism>
<evidence type="ECO:0000313" key="3">
    <source>
        <dbReference type="Proteomes" id="UP000515917"/>
    </source>
</evidence>
<evidence type="ECO:0000259" key="1">
    <source>
        <dbReference type="PROSITE" id="PS50801"/>
    </source>
</evidence>